<name>A0A2V1H3S5_9GAMM</name>
<keyword evidence="11" id="KW-1185">Reference proteome</keyword>
<evidence type="ECO:0000313" key="11">
    <source>
        <dbReference type="Proteomes" id="UP000244906"/>
    </source>
</evidence>
<dbReference type="Proteomes" id="UP000244906">
    <property type="component" value="Unassembled WGS sequence"/>
</dbReference>
<evidence type="ECO:0000256" key="3">
    <source>
        <dbReference type="ARBA" id="ARBA00022618"/>
    </source>
</evidence>
<gene>
    <name evidence="8 10" type="primary">ftsL</name>
    <name evidence="10" type="ORF">DC094_02315</name>
</gene>
<protein>
    <recommendedName>
        <fullName evidence="8 9">Cell division protein FtsL</fullName>
    </recommendedName>
</protein>
<keyword evidence="2 8" id="KW-1003">Cell membrane</keyword>
<dbReference type="InterPro" id="IPR011922">
    <property type="entry name" value="Cell_div_FtsL"/>
</dbReference>
<dbReference type="PANTHER" id="PTHR37479:SF1">
    <property type="entry name" value="CELL DIVISION PROTEIN FTSL"/>
    <property type="match status" value="1"/>
</dbReference>
<evidence type="ECO:0000256" key="9">
    <source>
        <dbReference type="NCBIfam" id="TIGR02209"/>
    </source>
</evidence>
<proteinExistence type="inferred from homology"/>
<evidence type="ECO:0000256" key="2">
    <source>
        <dbReference type="ARBA" id="ARBA00022475"/>
    </source>
</evidence>
<comment type="caution">
    <text evidence="10">The sequence shown here is derived from an EMBL/GenBank/DDBJ whole genome shotgun (WGS) entry which is preliminary data.</text>
</comment>
<evidence type="ECO:0000256" key="7">
    <source>
        <dbReference type="ARBA" id="ARBA00023306"/>
    </source>
</evidence>
<keyword evidence="6 8" id="KW-0472">Membrane</keyword>
<keyword evidence="5 8" id="KW-1133">Transmembrane helix</keyword>
<dbReference type="RefSeq" id="WP_116685467.1">
    <property type="nucleotide sequence ID" value="NZ_CAWNYD010000001.1"/>
</dbReference>
<keyword evidence="8" id="KW-0997">Cell inner membrane</keyword>
<comment type="subunit">
    <text evidence="8">Part of a complex composed of FtsB, FtsL and FtsQ.</text>
</comment>
<dbReference type="Pfam" id="PF04999">
    <property type="entry name" value="FtsL"/>
    <property type="match status" value="1"/>
</dbReference>
<dbReference type="GO" id="GO:0043093">
    <property type="term" value="P:FtsZ-dependent cytokinesis"/>
    <property type="evidence" value="ECO:0007669"/>
    <property type="project" value="UniProtKB-UniRule"/>
</dbReference>
<dbReference type="NCBIfam" id="TIGR02209">
    <property type="entry name" value="ftsL_broad"/>
    <property type="match status" value="1"/>
</dbReference>
<comment type="subcellular location">
    <subcellularLocation>
        <location evidence="8">Cell inner membrane</location>
        <topology evidence="8">Single-pass type II membrane protein</topology>
    </subcellularLocation>
    <subcellularLocation>
        <location evidence="1">Cell membrane</location>
        <topology evidence="1">Single-pass type II membrane protein</topology>
    </subcellularLocation>
    <text evidence="8">Localizes to the division septum where it forms a ring structure.</text>
</comment>
<organism evidence="10 11">
    <name type="scientific">Pelagibaculum spongiae</name>
    <dbReference type="NCBI Taxonomy" id="2080658"/>
    <lineage>
        <taxon>Bacteria</taxon>
        <taxon>Pseudomonadati</taxon>
        <taxon>Pseudomonadota</taxon>
        <taxon>Gammaproteobacteria</taxon>
        <taxon>Oceanospirillales</taxon>
        <taxon>Pelagibaculum</taxon>
    </lineage>
</organism>
<sequence length="93" mass="10594">MAALGRQWLLVSIALWLLVIGSAVAVVNVTHLNRQTFARWQKLQVEKQQLEVRWQQLLLEESTWATHSRVAQVAQKKLGMELPKAADVIVVRP</sequence>
<dbReference type="OrthoDB" id="5298556at2"/>
<dbReference type="PANTHER" id="PTHR37479">
    <property type="entry name" value="CELL DIVISION PROTEIN FTSL"/>
    <property type="match status" value="1"/>
</dbReference>
<evidence type="ECO:0000256" key="1">
    <source>
        <dbReference type="ARBA" id="ARBA00004401"/>
    </source>
</evidence>
<comment type="function">
    <text evidence="8">Essential cell division protein. May link together the upstream cell division proteins, which are predominantly cytoplasmic, with the downstream cell division proteins, which are predominantly periplasmic.</text>
</comment>
<dbReference type="GO" id="GO:0005886">
    <property type="term" value="C:plasma membrane"/>
    <property type="evidence" value="ECO:0007669"/>
    <property type="project" value="UniProtKB-SubCell"/>
</dbReference>
<dbReference type="HAMAP" id="MF_00910">
    <property type="entry name" value="FtsL"/>
    <property type="match status" value="1"/>
</dbReference>
<evidence type="ECO:0000256" key="8">
    <source>
        <dbReference type="HAMAP-Rule" id="MF_00910"/>
    </source>
</evidence>
<reference evidence="10 11" key="1">
    <citation type="submission" date="2018-04" db="EMBL/GenBank/DDBJ databases">
        <title>Thalassorhabdus spongiae gen. nov., sp. nov., isolated from a marine sponge in South-West Iceland.</title>
        <authorList>
            <person name="Knobloch S."/>
            <person name="Daussin A."/>
            <person name="Johannsson R."/>
            <person name="Marteinsson V.T."/>
        </authorList>
    </citation>
    <scope>NUCLEOTIDE SEQUENCE [LARGE SCALE GENOMIC DNA]</scope>
    <source>
        <strain evidence="10 11">Hp12</strain>
    </source>
</reference>
<keyword evidence="4 8" id="KW-0812">Transmembrane</keyword>
<dbReference type="EMBL" id="QDDL01000001">
    <property type="protein sequence ID" value="PVZ71878.1"/>
    <property type="molecule type" value="Genomic_DNA"/>
</dbReference>
<comment type="similarity">
    <text evidence="8">Belongs to the FtsL family.</text>
</comment>
<evidence type="ECO:0000256" key="6">
    <source>
        <dbReference type="ARBA" id="ARBA00023136"/>
    </source>
</evidence>
<accession>A0A2V1H3S5</accession>
<keyword evidence="3 8" id="KW-0132">Cell division</keyword>
<dbReference type="AlphaFoldDB" id="A0A2V1H3S5"/>
<dbReference type="GO" id="GO:0032153">
    <property type="term" value="C:cell division site"/>
    <property type="evidence" value="ECO:0007669"/>
    <property type="project" value="UniProtKB-UniRule"/>
</dbReference>
<evidence type="ECO:0000313" key="10">
    <source>
        <dbReference type="EMBL" id="PVZ71878.1"/>
    </source>
</evidence>
<evidence type="ECO:0000256" key="4">
    <source>
        <dbReference type="ARBA" id="ARBA00022692"/>
    </source>
</evidence>
<keyword evidence="7 8" id="KW-0131">Cell cycle</keyword>
<evidence type="ECO:0000256" key="5">
    <source>
        <dbReference type="ARBA" id="ARBA00022989"/>
    </source>
</evidence>